<evidence type="ECO:0000259" key="5">
    <source>
        <dbReference type="PROSITE" id="PS50931"/>
    </source>
</evidence>
<dbReference type="Gene3D" id="3.40.190.290">
    <property type="match status" value="1"/>
</dbReference>
<dbReference type="PANTHER" id="PTHR30537:SF3">
    <property type="entry name" value="TRANSCRIPTIONAL REGULATORY PROTEIN"/>
    <property type="match status" value="1"/>
</dbReference>
<gene>
    <name evidence="6" type="ORF">CAL28_03315</name>
</gene>
<keyword evidence="4" id="KW-0804">Transcription</keyword>
<reference evidence="7" key="1">
    <citation type="submission" date="2017-05" db="EMBL/GenBank/DDBJ databases">
        <title>Complete and WGS of Bordetella genogroups.</title>
        <authorList>
            <person name="Spilker T."/>
            <person name="Lipuma J."/>
        </authorList>
    </citation>
    <scope>NUCLEOTIDE SEQUENCE [LARGE SCALE GENOMIC DNA]</scope>
    <source>
        <strain evidence="7">AU8856</strain>
    </source>
</reference>
<dbReference type="Gene3D" id="1.10.10.10">
    <property type="entry name" value="Winged helix-like DNA-binding domain superfamily/Winged helix DNA-binding domain"/>
    <property type="match status" value="1"/>
</dbReference>
<dbReference type="AlphaFoldDB" id="A0A261UXZ2"/>
<name>A0A261UXZ2_9BORD</name>
<comment type="similarity">
    <text evidence="1">Belongs to the LysR transcriptional regulatory family.</text>
</comment>
<dbReference type="GO" id="GO:0003700">
    <property type="term" value="F:DNA-binding transcription factor activity"/>
    <property type="evidence" value="ECO:0007669"/>
    <property type="project" value="InterPro"/>
</dbReference>
<dbReference type="Pfam" id="PF03466">
    <property type="entry name" value="LysR_substrate"/>
    <property type="match status" value="1"/>
</dbReference>
<evidence type="ECO:0000256" key="4">
    <source>
        <dbReference type="ARBA" id="ARBA00023163"/>
    </source>
</evidence>
<dbReference type="SUPFAM" id="SSF46785">
    <property type="entry name" value="Winged helix' DNA-binding domain"/>
    <property type="match status" value="1"/>
</dbReference>
<dbReference type="PROSITE" id="PS50931">
    <property type="entry name" value="HTH_LYSR"/>
    <property type="match status" value="1"/>
</dbReference>
<dbReference type="InterPro" id="IPR058163">
    <property type="entry name" value="LysR-type_TF_proteobact-type"/>
</dbReference>
<dbReference type="Proteomes" id="UP000215767">
    <property type="component" value="Unassembled WGS sequence"/>
</dbReference>
<dbReference type="GO" id="GO:0043565">
    <property type="term" value="F:sequence-specific DNA binding"/>
    <property type="evidence" value="ECO:0007669"/>
    <property type="project" value="TreeGrafter"/>
</dbReference>
<keyword evidence="7" id="KW-1185">Reference proteome</keyword>
<sequence>MKHSPEALSWDDLRIVKAIGEHGGLMNAAFALGVNHSTLSRRLSALENALGFMLFERRRTGYLPTGAGVELLDLSRRMESDILAVMRRMTGRTEELNGELRITTSDALLVDFLTPIIADFRAMHPGVRIEVIVGNQCLNLARGDSDIAFRATLSPPENLFGRKMATVAWAIYGRRIDYLDREVPEHALYEAQWVSYGRGLSGLKAHGYIDRRVSPRNISYRSDSVYGVAAAVRNGIGIGILPCMHGDLDAGLVRIGPVASEVHDELWLLTHPDIRRSPRITAFMTHCARAIETKRDFIEGKRPRAESSA</sequence>
<evidence type="ECO:0000256" key="2">
    <source>
        <dbReference type="ARBA" id="ARBA00023015"/>
    </source>
</evidence>
<keyword evidence="3" id="KW-0238">DNA-binding</keyword>
<dbReference type="RefSeq" id="WP_094839965.1">
    <property type="nucleotide sequence ID" value="NZ_NEVS01000001.1"/>
</dbReference>
<keyword evidence="2" id="KW-0805">Transcription regulation</keyword>
<dbReference type="InterPro" id="IPR000847">
    <property type="entry name" value="LysR_HTH_N"/>
</dbReference>
<dbReference type="EMBL" id="NEVS01000001">
    <property type="protein sequence ID" value="OZI66766.1"/>
    <property type="molecule type" value="Genomic_DNA"/>
</dbReference>
<evidence type="ECO:0000313" key="7">
    <source>
        <dbReference type="Proteomes" id="UP000215767"/>
    </source>
</evidence>
<dbReference type="SUPFAM" id="SSF53850">
    <property type="entry name" value="Periplasmic binding protein-like II"/>
    <property type="match status" value="1"/>
</dbReference>
<evidence type="ECO:0000256" key="3">
    <source>
        <dbReference type="ARBA" id="ARBA00023125"/>
    </source>
</evidence>
<dbReference type="Pfam" id="PF00126">
    <property type="entry name" value="HTH_1"/>
    <property type="match status" value="1"/>
</dbReference>
<dbReference type="InterPro" id="IPR036388">
    <property type="entry name" value="WH-like_DNA-bd_sf"/>
</dbReference>
<comment type="caution">
    <text evidence="6">The sequence shown here is derived from an EMBL/GenBank/DDBJ whole genome shotgun (WGS) entry which is preliminary data.</text>
</comment>
<dbReference type="InterPro" id="IPR036390">
    <property type="entry name" value="WH_DNA-bd_sf"/>
</dbReference>
<feature type="domain" description="HTH lysR-type" evidence="5">
    <location>
        <begin position="8"/>
        <end position="65"/>
    </location>
</feature>
<organism evidence="6 7">
    <name type="scientific">Bordetella genomosp. 11</name>
    <dbReference type="NCBI Taxonomy" id="1416808"/>
    <lineage>
        <taxon>Bacteria</taxon>
        <taxon>Pseudomonadati</taxon>
        <taxon>Pseudomonadota</taxon>
        <taxon>Betaproteobacteria</taxon>
        <taxon>Burkholderiales</taxon>
        <taxon>Alcaligenaceae</taxon>
        <taxon>Bordetella</taxon>
    </lineage>
</organism>
<accession>A0A261UXZ2</accession>
<evidence type="ECO:0000313" key="6">
    <source>
        <dbReference type="EMBL" id="OZI66766.1"/>
    </source>
</evidence>
<dbReference type="OrthoDB" id="9072091at2"/>
<dbReference type="PANTHER" id="PTHR30537">
    <property type="entry name" value="HTH-TYPE TRANSCRIPTIONAL REGULATOR"/>
    <property type="match status" value="1"/>
</dbReference>
<evidence type="ECO:0000256" key="1">
    <source>
        <dbReference type="ARBA" id="ARBA00009437"/>
    </source>
</evidence>
<protein>
    <recommendedName>
        <fullName evidence="5">HTH lysR-type domain-containing protein</fullName>
    </recommendedName>
</protein>
<dbReference type="InterPro" id="IPR005119">
    <property type="entry name" value="LysR_subst-bd"/>
</dbReference>
<dbReference type="GO" id="GO:0006351">
    <property type="term" value="P:DNA-templated transcription"/>
    <property type="evidence" value="ECO:0007669"/>
    <property type="project" value="TreeGrafter"/>
</dbReference>
<proteinExistence type="inferred from homology"/>